<keyword evidence="10" id="KW-1185">Reference proteome</keyword>
<evidence type="ECO:0000256" key="1">
    <source>
        <dbReference type="ARBA" id="ARBA00004138"/>
    </source>
</evidence>
<comment type="subcellular location">
    <subcellularLocation>
        <location evidence="1">Cell projection</location>
        <location evidence="1">Cilium</location>
    </subcellularLocation>
</comment>
<comment type="similarity">
    <text evidence="5">Belongs to the CFAP263 family.</text>
</comment>
<dbReference type="PANTHER" id="PTHR15654:SF2">
    <property type="entry name" value="COILED-COIL DOMAIN-CONTAINING PROTEIN 113"/>
    <property type="match status" value="1"/>
</dbReference>
<evidence type="ECO:0000256" key="5">
    <source>
        <dbReference type="ARBA" id="ARBA00044506"/>
    </source>
</evidence>
<evidence type="ECO:0000256" key="4">
    <source>
        <dbReference type="ARBA" id="ARBA00023273"/>
    </source>
</evidence>
<feature type="coiled-coil region" evidence="7">
    <location>
        <begin position="164"/>
        <end position="198"/>
    </location>
</feature>
<name>A0A8K0NVN0_LADFU</name>
<dbReference type="InterPro" id="IPR051885">
    <property type="entry name" value="CC_CF"/>
</dbReference>
<organism evidence="9 10">
    <name type="scientific">Ladona fulva</name>
    <name type="common">Scarce chaser dragonfly</name>
    <name type="synonym">Libellula fulva</name>
    <dbReference type="NCBI Taxonomy" id="123851"/>
    <lineage>
        <taxon>Eukaryota</taxon>
        <taxon>Metazoa</taxon>
        <taxon>Ecdysozoa</taxon>
        <taxon>Arthropoda</taxon>
        <taxon>Hexapoda</taxon>
        <taxon>Insecta</taxon>
        <taxon>Pterygota</taxon>
        <taxon>Palaeoptera</taxon>
        <taxon>Odonata</taxon>
        <taxon>Epiprocta</taxon>
        <taxon>Anisoptera</taxon>
        <taxon>Libelluloidea</taxon>
        <taxon>Libellulidae</taxon>
        <taxon>Ladona</taxon>
    </lineage>
</organism>
<dbReference type="Pfam" id="PF13870">
    <property type="entry name" value="CCDC113_CCDC96_CC"/>
    <property type="match status" value="1"/>
</dbReference>
<evidence type="ECO:0000313" key="9">
    <source>
        <dbReference type="EMBL" id="KAG8223641.1"/>
    </source>
</evidence>
<dbReference type="PANTHER" id="PTHR15654">
    <property type="entry name" value="COILED-COIL DOMAIN-CONTAINING PROTEIN 113-RELATED"/>
    <property type="match status" value="1"/>
</dbReference>
<evidence type="ECO:0000256" key="3">
    <source>
        <dbReference type="ARBA" id="ARBA00023054"/>
    </source>
</evidence>
<comment type="caution">
    <text evidence="9">The sequence shown here is derived from an EMBL/GenBank/DDBJ whole genome shotgun (WGS) entry which is preliminary data.</text>
</comment>
<dbReference type="Proteomes" id="UP000792457">
    <property type="component" value="Unassembled WGS sequence"/>
</dbReference>
<evidence type="ECO:0000256" key="2">
    <source>
        <dbReference type="ARBA" id="ARBA00022794"/>
    </source>
</evidence>
<feature type="domain" description="CCDC113/CCDC96 coiled-coil" evidence="8">
    <location>
        <begin position="229"/>
        <end position="296"/>
    </location>
</feature>
<accession>A0A8K0NVN0</accession>
<gene>
    <name evidence="9" type="ORF">J437_LFUL009079</name>
</gene>
<evidence type="ECO:0000256" key="7">
    <source>
        <dbReference type="SAM" id="Coils"/>
    </source>
</evidence>
<dbReference type="GO" id="GO:0060271">
    <property type="term" value="P:cilium assembly"/>
    <property type="evidence" value="ECO:0007669"/>
    <property type="project" value="TreeGrafter"/>
</dbReference>
<keyword evidence="3 7" id="KW-0175">Coiled coil</keyword>
<reference evidence="9" key="2">
    <citation type="submission" date="2017-10" db="EMBL/GenBank/DDBJ databases">
        <title>Ladona fulva Genome sequencing and assembly.</title>
        <authorList>
            <person name="Murali S."/>
            <person name="Richards S."/>
            <person name="Bandaranaike D."/>
            <person name="Bellair M."/>
            <person name="Blankenburg K."/>
            <person name="Chao H."/>
            <person name="Dinh H."/>
            <person name="Doddapaneni H."/>
            <person name="Dugan-Rocha S."/>
            <person name="Elkadiri S."/>
            <person name="Gnanaolivu R."/>
            <person name="Hernandez B."/>
            <person name="Skinner E."/>
            <person name="Javaid M."/>
            <person name="Lee S."/>
            <person name="Li M."/>
            <person name="Ming W."/>
            <person name="Munidasa M."/>
            <person name="Muniz J."/>
            <person name="Nguyen L."/>
            <person name="Hughes D."/>
            <person name="Osuji N."/>
            <person name="Pu L.-L."/>
            <person name="Puazo M."/>
            <person name="Qu C."/>
            <person name="Quiroz J."/>
            <person name="Raj R."/>
            <person name="Weissenberger G."/>
            <person name="Xin Y."/>
            <person name="Zou X."/>
            <person name="Han Y."/>
            <person name="Worley K."/>
            <person name="Muzny D."/>
            <person name="Gibbs R."/>
        </authorList>
    </citation>
    <scope>NUCLEOTIDE SEQUENCE</scope>
    <source>
        <strain evidence="9">Sampled in the wild</strain>
    </source>
</reference>
<dbReference type="EMBL" id="KZ308169">
    <property type="protein sequence ID" value="KAG8223641.1"/>
    <property type="molecule type" value="Genomic_DNA"/>
</dbReference>
<evidence type="ECO:0000256" key="6">
    <source>
        <dbReference type="ARBA" id="ARBA00044798"/>
    </source>
</evidence>
<dbReference type="InterPro" id="IPR025254">
    <property type="entry name" value="CCDC113/CCDC96_CC"/>
</dbReference>
<dbReference type="OrthoDB" id="10259713at2759"/>
<protein>
    <recommendedName>
        <fullName evidence="6">Cilia- and flagella-associated protein 263</fullName>
    </recommendedName>
</protein>
<reference evidence="9" key="1">
    <citation type="submission" date="2013-04" db="EMBL/GenBank/DDBJ databases">
        <authorList>
            <person name="Qu J."/>
            <person name="Murali S.C."/>
            <person name="Bandaranaike D."/>
            <person name="Bellair M."/>
            <person name="Blankenburg K."/>
            <person name="Chao H."/>
            <person name="Dinh H."/>
            <person name="Doddapaneni H."/>
            <person name="Downs B."/>
            <person name="Dugan-Rocha S."/>
            <person name="Elkadiri S."/>
            <person name="Gnanaolivu R.D."/>
            <person name="Hernandez B."/>
            <person name="Javaid M."/>
            <person name="Jayaseelan J.C."/>
            <person name="Lee S."/>
            <person name="Li M."/>
            <person name="Ming W."/>
            <person name="Munidasa M."/>
            <person name="Muniz J."/>
            <person name="Nguyen L."/>
            <person name="Ongeri F."/>
            <person name="Osuji N."/>
            <person name="Pu L.-L."/>
            <person name="Puazo M."/>
            <person name="Qu C."/>
            <person name="Quiroz J."/>
            <person name="Raj R."/>
            <person name="Weissenberger G."/>
            <person name="Xin Y."/>
            <person name="Zou X."/>
            <person name="Han Y."/>
            <person name="Richards S."/>
            <person name="Worley K."/>
            <person name="Muzny D."/>
            <person name="Gibbs R."/>
        </authorList>
    </citation>
    <scope>NUCLEOTIDE SEQUENCE</scope>
    <source>
        <strain evidence="9">Sampled in the wild</strain>
    </source>
</reference>
<dbReference type="GO" id="GO:0005930">
    <property type="term" value="C:axoneme"/>
    <property type="evidence" value="ECO:0007669"/>
    <property type="project" value="TreeGrafter"/>
</dbReference>
<evidence type="ECO:0000259" key="8">
    <source>
        <dbReference type="Pfam" id="PF13870"/>
    </source>
</evidence>
<keyword evidence="4" id="KW-0966">Cell projection</keyword>
<dbReference type="GO" id="GO:0036064">
    <property type="term" value="C:ciliary basal body"/>
    <property type="evidence" value="ECO:0007669"/>
    <property type="project" value="TreeGrafter"/>
</dbReference>
<dbReference type="AlphaFoldDB" id="A0A8K0NVN0"/>
<proteinExistence type="inferred from homology"/>
<evidence type="ECO:0000313" key="10">
    <source>
        <dbReference type="Proteomes" id="UP000792457"/>
    </source>
</evidence>
<sequence>MEKVLSADYHGSTRTSTFGDLDSRSSVALSDERLEELSEEALEAYYDRLQKSVKTLKIENVMLERFSERVDPSIMTYINQSLSHHSPQAHSSPVSSSHMSLLGKRSSIDSVTSTHTIGTIRLRRTGSTMTRGGADRISKLTLPQKMDILMREMELVSISMEKSKEKWKITCKQLDSEIEEAKLRFESARIAREELEEGFSQKWIDPITGQVPAEKYLRYIKEKIRLGERSIEKHRLKSSTLLLHYNRAKLQLHHKEELHEGLTAVDFEQNSIINNDLKKSLEKKNQYFVELKKIVEMKRIKIGVINTSEVRWPMNGDFCKGNVMHSTSPEK</sequence>
<keyword evidence="2" id="KW-0970">Cilium biogenesis/degradation</keyword>